<organism evidence="1 2">
    <name type="scientific">Sphingobium indicum (strain DSM 16413 / CCM 7287 / MTCC 6362 / UT26 / NBRC 101211 / UT26S)</name>
    <name type="common">Sphingobium japonicum</name>
    <dbReference type="NCBI Taxonomy" id="452662"/>
    <lineage>
        <taxon>Bacteria</taxon>
        <taxon>Pseudomonadati</taxon>
        <taxon>Pseudomonadota</taxon>
        <taxon>Alphaproteobacteria</taxon>
        <taxon>Sphingomonadales</taxon>
        <taxon>Sphingomonadaceae</taxon>
        <taxon>Sphingobium</taxon>
    </lineage>
</organism>
<protein>
    <submittedName>
        <fullName evidence="1">Uncharacterized protein</fullName>
    </submittedName>
</protein>
<dbReference type="Proteomes" id="UP000007753">
    <property type="component" value="Chromosome 1"/>
</dbReference>
<evidence type="ECO:0000313" key="2">
    <source>
        <dbReference type="Proteomes" id="UP000007753"/>
    </source>
</evidence>
<dbReference type="AlphaFoldDB" id="D4Z2G3"/>
<name>D4Z2G3_SPHIU</name>
<dbReference type="HOGENOM" id="CLU_2208365_0_0_5"/>
<sequence>MLHAAVIYLWHGTEKAAPVMEDGRPASWPWASEWFKPKDRRQNLVRAGALCLAEKDRIARLNEKRQAAGVNIDRRVRRRSAGSGYYPLPTGHVEHKLNLIVRELEAL</sequence>
<dbReference type="KEGG" id="sjp:SJA_C1-19610"/>
<accession>D4Z2G3</accession>
<keyword evidence="2" id="KW-1185">Reference proteome</keyword>
<proteinExistence type="predicted"/>
<gene>
    <name evidence="1" type="ordered locus">SJA_C1-19610</name>
</gene>
<dbReference type="EMBL" id="AP010803">
    <property type="protein sequence ID" value="BAI96795.1"/>
    <property type="molecule type" value="Genomic_DNA"/>
</dbReference>
<reference evidence="1 2" key="1">
    <citation type="journal article" date="2010" name="J. Bacteriol.">
        <title>Complete genome sequence of the representative gamma-hexachlorocyclohexane-degrading bacterium Sphingobium japonicum UT26.</title>
        <authorList>
            <person name="Nagata Y."/>
            <person name="Ohtsubo Y."/>
            <person name="Endo R."/>
            <person name="Ichikawa N."/>
            <person name="Ankai A."/>
            <person name="Oguchi A."/>
            <person name="Fukui S."/>
            <person name="Fujita N."/>
            <person name="Tsuda M."/>
        </authorList>
    </citation>
    <scope>NUCLEOTIDE SEQUENCE [LARGE SCALE GENOMIC DNA]</scope>
    <source>
        <strain evidence="2">DSM 16413 / CCM 7287 / MTCC 6362 / UT26 / NBRC 101211 / UT26S</strain>
    </source>
</reference>
<dbReference type="STRING" id="452662.SJA_C1-19610"/>
<evidence type="ECO:0000313" key="1">
    <source>
        <dbReference type="EMBL" id="BAI96795.1"/>
    </source>
</evidence>